<keyword evidence="2" id="KW-1185">Reference proteome</keyword>
<comment type="caution">
    <text evidence="1">The sequence shown here is derived from an EMBL/GenBank/DDBJ whole genome shotgun (WGS) entry which is preliminary data.</text>
</comment>
<name>A0ACA9ULC0_BIOOC</name>
<reference evidence="1" key="1">
    <citation type="submission" date="2020-04" db="EMBL/GenBank/DDBJ databases">
        <authorList>
            <person name="Broberg M."/>
        </authorList>
    </citation>
    <scope>NUCLEOTIDE SEQUENCE</scope>
</reference>
<evidence type="ECO:0000313" key="2">
    <source>
        <dbReference type="Proteomes" id="UP000836387"/>
    </source>
</evidence>
<proteinExistence type="predicted"/>
<dbReference type="Proteomes" id="UP000836387">
    <property type="component" value="Unassembled WGS sequence"/>
</dbReference>
<evidence type="ECO:0000313" key="1">
    <source>
        <dbReference type="EMBL" id="CAG9953193.1"/>
    </source>
</evidence>
<gene>
    <name evidence="1" type="ORF">CRV2_00014353</name>
</gene>
<reference evidence="1" key="2">
    <citation type="submission" date="2021-10" db="EMBL/GenBank/DDBJ databases">
        <authorList>
            <person name="Piombo E."/>
        </authorList>
    </citation>
    <scope>NUCLEOTIDE SEQUENCE</scope>
</reference>
<accession>A0ACA9ULC0</accession>
<organism evidence="1 2">
    <name type="scientific">Clonostachys rosea f. rosea IK726</name>
    <dbReference type="NCBI Taxonomy" id="1349383"/>
    <lineage>
        <taxon>Eukaryota</taxon>
        <taxon>Fungi</taxon>
        <taxon>Dikarya</taxon>
        <taxon>Ascomycota</taxon>
        <taxon>Pezizomycotina</taxon>
        <taxon>Sordariomycetes</taxon>
        <taxon>Hypocreomycetidae</taxon>
        <taxon>Hypocreales</taxon>
        <taxon>Bionectriaceae</taxon>
        <taxon>Clonostachys</taxon>
    </lineage>
</organism>
<sequence>MFDKEVKKTFRGKSNEEFFINFPIAGLEDDTEAGLELNTWRMTGGAALSQLDAAVIVSTISTKHYGVEAWSMTETAEDHKQPTTKWRDGTTRVLKMTWYIAIGEDISRDQKIRFRFYRVLDVNYKNEDLNFEDVLYDCSDL</sequence>
<protein>
    <submittedName>
        <fullName evidence="1">Uncharacterized protein</fullName>
    </submittedName>
</protein>
<dbReference type="EMBL" id="CADEHS020000518">
    <property type="protein sequence ID" value="CAG9953193.1"/>
    <property type="molecule type" value="Genomic_DNA"/>
</dbReference>